<feature type="signal peptide" evidence="2">
    <location>
        <begin position="1"/>
        <end position="21"/>
    </location>
</feature>
<dbReference type="InterPro" id="IPR019111">
    <property type="entry name" value="PRESA_N"/>
</dbReference>
<dbReference type="OrthoDB" id="379811at2759"/>
<feature type="domain" description="Plasmodium RESA N-terminal" evidence="3">
    <location>
        <begin position="193"/>
        <end position="310"/>
    </location>
</feature>
<keyword evidence="5" id="KW-1185">Reference proteome</keyword>
<accession>A0A0D9QDE3</accession>
<dbReference type="Proteomes" id="UP000054561">
    <property type="component" value="Unassembled WGS sequence"/>
</dbReference>
<dbReference type="InterPro" id="IPR044885">
    <property type="entry name" value="PRESA_N_sf"/>
</dbReference>
<dbReference type="RefSeq" id="XP_012338352.1">
    <property type="nucleotide sequence ID" value="XM_012482929.1"/>
</dbReference>
<dbReference type="Gene3D" id="6.10.280.180">
    <property type="entry name" value="Plasmodium RESA, N-terminal helical domain"/>
    <property type="match status" value="1"/>
</dbReference>
<dbReference type="Pfam" id="PF09687">
    <property type="entry name" value="PRESAN"/>
    <property type="match status" value="1"/>
</dbReference>
<dbReference type="AlphaFoldDB" id="A0A0D9QDE3"/>
<dbReference type="VEuPathDB" id="PlasmoDB:AK88_05327"/>
<evidence type="ECO:0000313" key="5">
    <source>
        <dbReference type="Proteomes" id="UP000054561"/>
    </source>
</evidence>
<proteinExistence type="predicted"/>
<dbReference type="EMBL" id="KQ001758">
    <property type="protein sequence ID" value="KJP85043.1"/>
    <property type="molecule type" value="Genomic_DNA"/>
</dbReference>
<keyword evidence="2" id="KW-0732">Signal</keyword>
<organism evidence="4 5">
    <name type="scientific">Plasmodium fragile</name>
    <dbReference type="NCBI Taxonomy" id="5857"/>
    <lineage>
        <taxon>Eukaryota</taxon>
        <taxon>Sar</taxon>
        <taxon>Alveolata</taxon>
        <taxon>Apicomplexa</taxon>
        <taxon>Aconoidasida</taxon>
        <taxon>Haemosporida</taxon>
        <taxon>Plasmodiidae</taxon>
        <taxon>Plasmodium</taxon>
        <taxon>Plasmodium (Plasmodium)</taxon>
    </lineage>
</organism>
<gene>
    <name evidence="4" type="ORF">AK88_05327</name>
</gene>
<feature type="region of interest" description="Disordered" evidence="1">
    <location>
        <begin position="52"/>
        <end position="110"/>
    </location>
</feature>
<evidence type="ECO:0000256" key="1">
    <source>
        <dbReference type="SAM" id="MobiDB-lite"/>
    </source>
</evidence>
<evidence type="ECO:0000256" key="2">
    <source>
        <dbReference type="SAM" id="SignalP"/>
    </source>
</evidence>
<name>A0A0D9QDE3_PLAFR</name>
<sequence length="330" mass="37588">MASYLSIIFLILSFAFLLIHAAEQQVTLENSADGAVNVADPPQNNVQVEGIVQTPEAGGEVPLPGKKTREENKHNMSAAVPTAPPSAAPQQPQVPQPQVPPQQEKVKEEVKEKVKEEVKEKVKEEVKEEVKEDVKEEVKEPGKKETAMPSLQKEANTVQHCGATNPNWKDRILKKYQSKLPCGCTVGELSKDYTNKEISNLRQNISGQVSKKDAFLTFFYHVIYFERKYYDMMDYLEKWFYNLAETNNLPDEYKLKLWEECKRELLCDLQCNEDKCENSLSTLVDESGENNVSAKSVRNLITSSKETVRESGMGKMGKWMNIFTERVKRY</sequence>
<evidence type="ECO:0000259" key="3">
    <source>
        <dbReference type="Pfam" id="PF09687"/>
    </source>
</evidence>
<feature type="chain" id="PRO_5002343684" description="Plasmodium RESA N-terminal domain-containing protein" evidence="2">
    <location>
        <begin position="22"/>
        <end position="330"/>
    </location>
</feature>
<feature type="compositionally biased region" description="Pro residues" evidence="1">
    <location>
        <begin position="82"/>
        <end position="100"/>
    </location>
</feature>
<protein>
    <recommendedName>
        <fullName evidence="3">Plasmodium RESA N-terminal domain-containing protein</fullName>
    </recommendedName>
</protein>
<evidence type="ECO:0000313" key="4">
    <source>
        <dbReference type="EMBL" id="KJP85043.1"/>
    </source>
</evidence>
<dbReference type="GeneID" id="24270641"/>
<reference evidence="4 5" key="1">
    <citation type="submission" date="2014-03" db="EMBL/GenBank/DDBJ databases">
        <title>The Genome Sequence of Plasmodium fragile nilgiri.</title>
        <authorList>
            <consortium name="The Broad Institute Genomics Platform"/>
            <consortium name="The Broad Institute Genome Sequencing Center for Infectious Disease"/>
            <person name="Neafsey D."/>
            <person name="Duraisingh M."/>
            <person name="Young S.K."/>
            <person name="Zeng Q."/>
            <person name="Gargeya S."/>
            <person name="Abouelleil A."/>
            <person name="Alvarado L."/>
            <person name="Chapman S.B."/>
            <person name="Gainer-Dewar J."/>
            <person name="Goldberg J."/>
            <person name="Griggs A."/>
            <person name="Gujja S."/>
            <person name="Hansen M."/>
            <person name="Howarth C."/>
            <person name="Imamovic A."/>
            <person name="Larimer J."/>
            <person name="Pearson M."/>
            <person name="Poon T.W."/>
            <person name="Priest M."/>
            <person name="Roberts A."/>
            <person name="Saif S."/>
            <person name="Shea T."/>
            <person name="Sykes S."/>
            <person name="Wortman J."/>
            <person name="Nusbaum C."/>
            <person name="Birren B."/>
        </authorList>
    </citation>
    <scope>NUCLEOTIDE SEQUENCE [LARGE SCALE GENOMIC DNA]</scope>
    <source>
        <strain evidence="5">nilgiri</strain>
    </source>
</reference>